<name>A0A5N6LFZ0_9ASTR</name>
<dbReference type="AlphaFoldDB" id="A0A5N6LFZ0"/>
<feature type="domain" description="DUF4218" evidence="1">
    <location>
        <begin position="3"/>
        <end position="48"/>
    </location>
</feature>
<comment type="caution">
    <text evidence="2">The sequence shown here is derived from an EMBL/GenBank/DDBJ whole genome shotgun (WGS) entry which is preliminary data.</text>
</comment>
<evidence type="ECO:0000313" key="2">
    <source>
        <dbReference type="EMBL" id="KAD1280639.1"/>
    </source>
</evidence>
<keyword evidence="3" id="KW-1185">Reference proteome</keyword>
<sequence>MGTYKGYVHSFARPEGSIAEAYVVDEVVIFLSRYVNNIETRFNRVERNWDVLTTKHEMELVNHKVRTLGAWKFEQLGDFADVVQWYIINNCRDELDVYLKWKDLLRVNNDPYATDDLYALSQYPDDRYTSWQSSIVHGVRFCCKKRDDMLTT</sequence>
<proteinExistence type="predicted"/>
<reference evidence="2 3" key="1">
    <citation type="submission" date="2019-05" db="EMBL/GenBank/DDBJ databases">
        <title>Mikania micrantha, genome provides insights into the molecular mechanism of rapid growth.</title>
        <authorList>
            <person name="Liu B."/>
        </authorList>
    </citation>
    <scope>NUCLEOTIDE SEQUENCE [LARGE SCALE GENOMIC DNA]</scope>
    <source>
        <strain evidence="2">NLD-2019</strain>
        <tissue evidence="2">Leaf</tissue>
    </source>
</reference>
<dbReference type="InterPro" id="IPR025452">
    <property type="entry name" value="DUF4218"/>
</dbReference>
<dbReference type="PANTHER" id="PTHR48258">
    <property type="entry name" value="DUF4218 DOMAIN-CONTAINING PROTEIN-RELATED"/>
    <property type="match status" value="1"/>
</dbReference>
<dbReference type="Proteomes" id="UP000326396">
    <property type="component" value="Unassembled WGS sequence"/>
</dbReference>
<organism evidence="2 3">
    <name type="scientific">Mikania micrantha</name>
    <name type="common">bitter vine</name>
    <dbReference type="NCBI Taxonomy" id="192012"/>
    <lineage>
        <taxon>Eukaryota</taxon>
        <taxon>Viridiplantae</taxon>
        <taxon>Streptophyta</taxon>
        <taxon>Embryophyta</taxon>
        <taxon>Tracheophyta</taxon>
        <taxon>Spermatophyta</taxon>
        <taxon>Magnoliopsida</taxon>
        <taxon>eudicotyledons</taxon>
        <taxon>Gunneridae</taxon>
        <taxon>Pentapetalae</taxon>
        <taxon>asterids</taxon>
        <taxon>campanulids</taxon>
        <taxon>Asterales</taxon>
        <taxon>Asteraceae</taxon>
        <taxon>Asteroideae</taxon>
        <taxon>Heliantheae alliance</taxon>
        <taxon>Eupatorieae</taxon>
        <taxon>Mikania</taxon>
    </lineage>
</organism>
<dbReference type="OrthoDB" id="1878503at2759"/>
<protein>
    <recommendedName>
        <fullName evidence="1">DUF4218 domain-containing protein</fullName>
    </recommendedName>
</protein>
<accession>A0A5N6LFZ0</accession>
<dbReference type="Pfam" id="PF13960">
    <property type="entry name" value="DUF4218"/>
    <property type="match status" value="1"/>
</dbReference>
<gene>
    <name evidence="2" type="ORF">E3N88_43064</name>
</gene>
<evidence type="ECO:0000313" key="3">
    <source>
        <dbReference type="Proteomes" id="UP000326396"/>
    </source>
</evidence>
<dbReference type="EMBL" id="SZYD01000902">
    <property type="protein sequence ID" value="KAD1280639.1"/>
    <property type="molecule type" value="Genomic_DNA"/>
</dbReference>
<evidence type="ECO:0000259" key="1">
    <source>
        <dbReference type="Pfam" id="PF13960"/>
    </source>
</evidence>
<dbReference type="PANTHER" id="PTHR48258:SF6">
    <property type="entry name" value="LEUCINE-RICH REPEAT DOMAIN, L DOMAIN-CONTAINING PROTEIN"/>
    <property type="match status" value="1"/>
</dbReference>